<name>A0A0B7I0N5_9FLAO</name>
<evidence type="ECO:0000313" key="3">
    <source>
        <dbReference type="Proteomes" id="UP000045051"/>
    </source>
</evidence>
<dbReference type="EMBL" id="CDOI01000133">
    <property type="protein sequence ID" value="CEN45220.1"/>
    <property type="molecule type" value="Genomic_DNA"/>
</dbReference>
<accession>A0A0B7I0N5</accession>
<proteinExistence type="predicted"/>
<keyword evidence="1" id="KW-0812">Transmembrane</keyword>
<protein>
    <submittedName>
        <fullName evidence="2">Uncharacterized protein</fullName>
    </submittedName>
</protein>
<keyword evidence="1" id="KW-1133">Transmembrane helix</keyword>
<feature type="transmembrane region" description="Helical" evidence="1">
    <location>
        <begin position="48"/>
        <end position="67"/>
    </location>
</feature>
<evidence type="ECO:0000313" key="2">
    <source>
        <dbReference type="EMBL" id="CEN45220.1"/>
    </source>
</evidence>
<evidence type="ECO:0000256" key="1">
    <source>
        <dbReference type="SAM" id="Phobius"/>
    </source>
</evidence>
<gene>
    <name evidence="2" type="ORF">CCAND38_230026</name>
</gene>
<reference evidence="2 3" key="1">
    <citation type="submission" date="2015-01" db="EMBL/GenBank/DDBJ databases">
        <authorList>
            <person name="Xiang T."/>
            <person name="Song Y."/>
            <person name="Huang L."/>
            <person name="Wang B."/>
            <person name="Wu P."/>
        </authorList>
    </citation>
    <scope>NUCLEOTIDE SEQUENCE [LARGE SCALE GENOMIC DNA]</scope>
    <source>
        <strain evidence="2 3">CcD38</strain>
    </source>
</reference>
<sequence>MTGLILGSGNGVFSVKAKAIPNAKAMGEDTQGDNENTASIKKRNFRRVLFFINKYFFIGYINVLRILRCKFQ</sequence>
<organism evidence="2 3">
    <name type="scientific">Capnocytophaga canis</name>
    <dbReference type="NCBI Taxonomy" id="1848903"/>
    <lineage>
        <taxon>Bacteria</taxon>
        <taxon>Pseudomonadati</taxon>
        <taxon>Bacteroidota</taxon>
        <taxon>Flavobacteriia</taxon>
        <taxon>Flavobacteriales</taxon>
        <taxon>Flavobacteriaceae</taxon>
        <taxon>Capnocytophaga</taxon>
    </lineage>
</organism>
<keyword evidence="1" id="KW-0472">Membrane</keyword>
<keyword evidence="3" id="KW-1185">Reference proteome</keyword>
<dbReference type="AlphaFoldDB" id="A0A0B7I0N5"/>
<dbReference type="Proteomes" id="UP000045051">
    <property type="component" value="Unassembled WGS sequence"/>
</dbReference>